<feature type="region of interest" description="Disordered" evidence="1">
    <location>
        <begin position="79"/>
        <end position="134"/>
    </location>
</feature>
<dbReference type="EMBL" id="VSSQ01000072">
    <property type="protein sequence ID" value="MPL73304.1"/>
    <property type="molecule type" value="Genomic_DNA"/>
</dbReference>
<reference evidence="2" key="1">
    <citation type="submission" date="2019-08" db="EMBL/GenBank/DDBJ databases">
        <authorList>
            <person name="Kucharzyk K."/>
            <person name="Murdoch R.W."/>
            <person name="Higgins S."/>
            <person name="Loffler F."/>
        </authorList>
    </citation>
    <scope>NUCLEOTIDE SEQUENCE</scope>
</reference>
<protein>
    <submittedName>
        <fullName evidence="2">Uncharacterized protein</fullName>
    </submittedName>
</protein>
<comment type="caution">
    <text evidence="2">The sequence shown here is derived from an EMBL/GenBank/DDBJ whole genome shotgun (WGS) entry which is preliminary data.</text>
</comment>
<name>A0A644U234_9ZZZZ</name>
<dbReference type="AlphaFoldDB" id="A0A644U234"/>
<gene>
    <name evidence="2" type="ORF">SDC9_19101</name>
</gene>
<proteinExistence type="predicted"/>
<organism evidence="2">
    <name type="scientific">bioreactor metagenome</name>
    <dbReference type="NCBI Taxonomy" id="1076179"/>
    <lineage>
        <taxon>unclassified sequences</taxon>
        <taxon>metagenomes</taxon>
        <taxon>ecological metagenomes</taxon>
    </lineage>
</organism>
<evidence type="ECO:0000313" key="2">
    <source>
        <dbReference type="EMBL" id="MPL73304.1"/>
    </source>
</evidence>
<accession>A0A644U234</accession>
<feature type="compositionally biased region" description="Acidic residues" evidence="1">
    <location>
        <begin position="90"/>
        <end position="102"/>
    </location>
</feature>
<sequence length="134" mass="15676">MNPRVNKKRVIVSFNKLSSEQILQFSEAYPEGYASHIQKITKPSGEIIYVVPFDTEEAVYMVKIDVKVDQKLTEEEYDKEIFSQTKAPDFVEETPEEEEEEEKPSKDTFVLIHGDYSDKEEEDDEEEDDEVEED</sequence>
<evidence type="ECO:0000256" key="1">
    <source>
        <dbReference type="SAM" id="MobiDB-lite"/>
    </source>
</evidence>
<feature type="compositionally biased region" description="Acidic residues" evidence="1">
    <location>
        <begin position="118"/>
        <end position="134"/>
    </location>
</feature>